<sequence length="870" mass="89427">MRNLSFGFAHPLSIKTSSAAVLALLASGAAACGSYGVDEGSLGDAELALEATVGASSVVSGTSSGVGTGVGSSSVATSTTGVGGGGSGGSGSSVVASSSSVGSGSTSSIAGVGGGDPATTSVGVGGGAGVGGGDPGDPPPVGPPAVGFWQLDDCNAATTALFDSSGNGNTATRSANAACAQGISGLGVEFNKENDKILVDDDASFTFGQNLAVAAWVKPTAVSGSTPRTIVQEKGGGETSFSLDIRNSQARFTVTLTNGRTVTSRAPIQAGVWTHVAGTYDGRFVRLFLNGEQVGQVSAAGTLHDIDAPIRIGNNVQKERFTGVLDEVWLSASPTTAFEIAQLSCLRRPATLVVTPASSGVVAPNTPVPYQIAVTNNDVGSCTAGDYFLQISSPSAGIDVSADNQFFPGVLPGTTATFPVTVTGTEDAEPGAHEIPFSVVDFSSPQFFVASGALNFELAEPTGCFVRTSREIFVKDLSVVEDPLRTTFNGPPSDPRTGAWTFARLMEDMAPTPADAPAMVEELFSTWLTDQAVNGFTVPARPAIQQVVLDGWPRSPDGSLDLQQAPLLLLGIVNRIDVRNLAEGNAGEGRFVFGVVSQGFPQQFTVILEYKLPASTEADVLDWANDWHALGSLPFPSEAYNAALQDITTRFAGRNAAPGKPNGSSLGQLRTNEIALAGPWELREFVLSPQTGFLRPETVKLTPDLGFDGSPTLAAFVNQNEASIIAEQHTVPDTFQGSPFLGGSSFNNLTAWTAPGILNNEARHKFSLNTCNGCHGAAETGTGFLHVNPRSPGNEASLSGFMTGITVPDPVTGEPRTLNDLRRRNQDLTALVCEPAPAFAALRAAPSGGASASAATSRSAFIRRGIGRVH</sequence>
<evidence type="ECO:0000256" key="2">
    <source>
        <dbReference type="ARBA" id="ARBA00023157"/>
    </source>
</evidence>
<feature type="domain" description="LamG-like jellyroll fold" evidence="5">
    <location>
        <begin position="209"/>
        <end position="338"/>
    </location>
</feature>
<dbReference type="SUPFAM" id="SSF49899">
    <property type="entry name" value="Concanavalin A-like lectins/glucanases"/>
    <property type="match status" value="1"/>
</dbReference>
<dbReference type="Gene3D" id="2.60.120.200">
    <property type="match status" value="1"/>
</dbReference>
<keyword evidence="7" id="KW-1185">Reference proteome</keyword>
<organism evidence="6 7">
    <name type="scientific">Sorangium atrum</name>
    <dbReference type="NCBI Taxonomy" id="2995308"/>
    <lineage>
        <taxon>Bacteria</taxon>
        <taxon>Pseudomonadati</taxon>
        <taxon>Myxococcota</taxon>
        <taxon>Polyangia</taxon>
        <taxon>Polyangiales</taxon>
        <taxon>Polyangiaceae</taxon>
        <taxon>Sorangium</taxon>
    </lineage>
</organism>
<evidence type="ECO:0000256" key="1">
    <source>
        <dbReference type="ARBA" id="ARBA00022729"/>
    </source>
</evidence>
<gene>
    <name evidence="6" type="ORF">POL72_07065</name>
</gene>
<evidence type="ECO:0000259" key="5">
    <source>
        <dbReference type="SMART" id="SM00560"/>
    </source>
</evidence>
<proteinExistence type="predicted"/>
<evidence type="ECO:0000313" key="7">
    <source>
        <dbReference type="Proteomes" id="UP001217485"/>
    </source>
</evidence>
<dbReference type="InterPro" id="IPR013320">
    <property type="entry name" value="ConA-like_dom_sf"/>
</dbReference>
<dbReference type="SMART" id="SM00560">
    <property type="entry name" value="LamGL"/>
    <property type="match status" value="1"/>
</dbReference>
<dbReference type="PROSITE" id="PS51257">
    <property type="entry name" value="PROKAR_LIPOPROTEIN"/>
    <property type="match status" value="1"/>
</dbReference>
<dbReference type="Pfam" id="PF13385">
    <property type="entry name" value="Laminin_G_3"/>
    <property type="match status" value="1"/>
</dbReference>
<name>A0ABT5BTL2_9BACT</name>
<feature type="chain" id="PRO_5045407259" evidence="4">
    <location>
        <begin position="20"/>
        <end position="870"/>
    </location>
</feature>
<dbReference type="Proteomes" id="UP001217485">
    <property type="component" value="Unassembled WGS sequence"/>
</dbReference>
<comment type="caution">
    <text evidence="6">The sequence shown here is derived from an EMBL/GenBank/DDBJ whole genome shotgun (WGS) entry which is preliminary data.</text>
</comment>
<dbReference type="InterPro" id="IPR006558">
    <property type="entry name" value="LamG-like"/>
</dbReference>
<protein>
    <submittedName>
        <fullName evidence="6">LamG domain-containing protein</fullName>
    </submittedName>
</protein>
<keyword evidence="2" id="KW-1015">Disulfide bond</keyword>
<feature type="signal peptide" evidence="4">
    <location>
        <begin position="1"/>
        <end position="19"/>
    </location>
</feature>
<evidence type="ECO:0000256" key="3">
    <source>
        <dbReference type="SAM" id="MobiDB-lite"/>
    </source>
</evidence>
<feature type="compositionally biased region" description="Gly residues" evidence="3">
    <location>
        <begin position="123"/>
        <end position="135"/>
    </location>
</feature>
<dbReference type="RefSeq" id="WP_272094256.1">
    <property type="nucleotide sequence ID" value="NZ_JAQNDK010000001.1"/>
</dbReference>
<feature type="region of interest" description="Disordered" evidence="3">
    <location>
        <begin position="106"/>
        <end position="147"/>
    </location>
</feature>
<reference evidence="6 7" key="1">
    <citation type="submission" date="2023-01" db="EMBL/GenBank/DDBJ databases">
        <title>Minimal conservation of predation-associated metabolite biosynthetic gene clusters underscores biosynthetic potential of Myxococcota including descriptions for ten novel species: Archangium lansinium sp. nov., Myxococcus landrumus sp. nov., Nannocystis bai.</title>
        <authorList>
            <person name="Ahearne A."/>
            <person name="Stevens C."/>
            <person name="Dowd S."/>
        </authorList>
    </citation>
    <scope>NUCLEOTIDE SEQUENCE [LARGE SCALE GENOMIC DNA]</scope>
    <source>
        <strain evidence="6 7">WIWO2</strain>
    </source>
</reference>
<keyword evidence="1 4" id="KW-0732">Signal</keyword>
<evidence type="ECO:0000256" key="4">
    <source>
        <dbReference type="SAM" id="SignalP"/>
    </source>
</evidence>
<evidence type="ECO:0000313" key="6">
    <source>
        <dbReference type="EMBL" id="MDC0677499.1"/>
    </source>
</evidence>
<accession>A0ABT5BTL2</accession>
<dbReference type="EMBL" id="JAQNDK010000001">
    <property type="protein sequence ID" value="MDC0677499.1"/>
    <property type="molecule type" value="Genomic_DNA"/>
</dbReference>